<name>A0A9P0A6H8_BEMTA</name>
<evidence type="ECO:0000313" key="2">
    <source>
        <dbReference type="EMBL" id="CAH0384378.1"/>
    </source>
</evidence>
<dbReference type="EMBL" id="OU963863">
    <property type="protein sequence ID" value="CAH0384378.1"/>
    <property type="molecule type" value="Genomic_DNA"/>
</dbReference>
<evidence type="ECO:0000313" key="3">
    <source>
        <dbReference type="Proteomes" id="UP001152759"/>
    </source>
</evidence>
<gene>
    <name evidence="2" type="ORF">BEMITA_LOCUS3708</name>
</gene>
<organism evidence="2 3">
    <name type="scientific">Bemisia tabaci</name>
    <name type="common">Sweetpotato whitefly</name>
    <name type="synonym">Aleurodes tabaci</name>
    <dbReference type="NCBI Taxonomy" id="7038"/>
    <lineage>
        <taxon>Eukaryota</taxon>
        <taxon>Metazoa</taxon>
        <taxon>Ecdysozoa</taxon>
        <taxon>Arthropoda</taxon>
        <taxon>Hexapoda</taxon>
        <taxon>Insecta</taxon>
        <taxon>Pterygota</taxon>
        <taxon>Neoptera</taxon>
        <taxon>Paraneoptera</taxon>
        <taxon>Hemiptera</taxon>
        <taxon>Sternorrhyncha</taxon>
        <taxon>Aleyrodoidea</taxon>
        <taxon>Aleyrodidae</taxon>
        <taxon>Aleyrodinae</taxon>
        <taxon>Bemisia</taxon>
    </lineage>
</organism>
<feature type="compositionally biased region" description="Polar residues" evidence="1">
    <location>
        <begin position="118"/>
        <end position="128"/>
    </location>
</feature>
<feature type="region of interest" description="Disordered" evidence="1">
    <location>
        <begin position="106"/>
        <end position="137"/>
    </location>
</feature>
<feature type="compositionally biased region" description="Polar residues" evidence="1">
    <location>
        <begin position="163"/>
        <end position="174"/>
    </location>
</feature>
<accession>A0A9P0A6H8</accession>
<reference evidence="2" key="1">
    <citation type="submission" date="2021-12" db="EMBL/GenBank/DDBJ databases">
        <authorList>
            <person name="King R."/>
        </authorList>
    </citation>
    <scope>NUCLEOTIDE SEQUENCE</scope>
</reference>
<dbReference type="Proteomes" id="UP001152759">
    <property type="component" value="Chromosome 2"/>
</dbReference>
<dbReference type="KEGG" id="btab:109043595"/>
<sequence>MRRSFSNLGFKKEVQFNSLCEEDASPPRDPLALRRCLQNRFDSECPYSLASLSTTGSSDSTWPSVSSLNSNLNLKSNPRRMLRSSASKLTKSFGNLRTTIEEFSQKFRASTRRRSRLSDSPITPNTPHSRTRKILGRTPTKLYSPFSIITPSPGNRRSRCNKENLSTPRRNNLTPLKKNLDKAAPKKSDQRFTENKSLVQKFTQKNEETHRLMEC</sequence>
<evidence type="ECO:0000256" key="1">
    <source>
        <dbReference type="SAM" id="MobiDB-lite"/>
    </source>
</evidence>
<dbReference type="OrthoDB" id="75343at2759"/>
<feature type="compositionally biased region" description="Basic and acidic residues" evidence="1">
    <location>
        <begin position="178"/>
        <end position="193"/>
    </location>
</feature>
<dbReference type="AlphaFoldDB" id="A0A9P0A6H8"/>
<protein>
    <submittedName>
        <fullName evidence="2">Uncharacterized protein</fullName>
    </submittedName>
</protein>
<feature type="region of interest" description="Disordered" evidence="1">
    <location>
        <begin position="150"/>
        <end position="193"/>
    </location>
</feature>
<keyword evidence="3" id="KW-1185">Reference proteome</keyword>
<proteinExistence type="predicted"/>